<keyword evidence="7" id="KW-1185">Reference proteome</keyword>
<dbReference type="Gene3D" id="1.10.10.60">
    <property type="entry name" value="Homeodomain-like"/>
    <property type="match status" value="1"/>
</dbReference>
<evidence type="ECO:0000256" key="2">
    <source>
        <dbReference type="ARBA" id="ARBA00023125"/>
    </source>
</evidence>
<keyword evidence="2" id="KW-0238">DNA-binding</keyword>
<feature type="domain" description="HTH araC/xylS-type" evidence="5">
    <location>
        <begin position="7"/>
        <end position="106"/>
    </location>
</feature>
<dbReference type="SUPFAM" id="SSF46689">
    <property type="entry name" value="Homeodomain-like"/>
    <property type="match status" value="1"/>
</dbReference>
<dbReference type="PROSITE" id="PS01124">
    <property type="entry name" value="HTH_ARAC_FAMILY_2"/>
    <property type="match status" value="1"/>
</dbReference>
<keyword evidence="4" id="KW-0472">Membrane</keyword>
<dbReference type="InterPro" id="IPR009057">
    <property type="entry name" value="Homeodomain-like_sf"/>
</dbReference>
<dbReference type="Pfam" id="PF12833">
    <property type="entry name" value="HTH_18"/>
    <property type="match status" value="1"/>
</dbReference>
<dbReference type="RefSeq" id="WP_282593032.1">
    <property type="nucleotide sequence ID" value="NZ_JAPAAF010000037.1"/>
</dbReference>
<evidence type="ECO:0000313" key="7">
    <source>
        <dbReference type="Proteomes" id="UP001163821"/>
    </source>
</evidence>
<name>A0AA41Y6Q7_9BACT</name>
<organism evidence="6 7">
    <name type="scientific">Gaoshiqia sediminis</name>
    <dbReference type="NCBI Taxonomy" id="2986998"/>
    <lineage>
        <taxon>Bacteria</taxon>
        <taxon>Pseudomonadati</taxon>
        <taxon>Bacteroidota</taxon>
        <taxon>Bacteroidia</taxon>
        <taxon>Marinilabiliales</taxon>
        <taxon>Prolixibacteraceae</taxon>
        <taxon>Gaoshiqia</taxon>
    </lineage>
</organism>
<evidence type="ECO:0000259" key="5">
    <source>
        <dbReference type="PROSITE" id="PS01124"/>
    </source>
</evidence>
<dbReference type="PANTHER" id="PTHR43280:SF2">
    <property type="entry name" value="HTH-TYPE TRANSCRIPTIONAL REGULATOR EXSA"/>
    <property type="match status" value="1"/>
</dbReference>
<dbReference type="InterPro" id="IPR020449">
    <property type="entry name" value="Tscrpt_reg_AraC-type_HTH"/>
</dbReference>
<keyword evidence="3" id="KW-0804">Transcription</keyword>
<reference evidence="6" key="1">
    <citation type="submission" date="2022-10" db="EMBL/GenBank/DDBJ databases">
        <title>Gaoshiqiia sediminis gen. nov., sp. nov., isolated from coastal sediment.</title>
        <authorList>
            <person name="Yu W.X."/>
            <person name="Mu D.S."/>
            <person name="Du J.Z."/>
            <person name="Liang Y.Q."/>
        </authorList>
    </citation>
    <scope>NUCLEOTIDE SEQUENCE</scope>
    <source>
        <strain evidence="6">A06</strain>
    </source>
</reference>
<gene>
    <name evidence="6" type="ORF">N2K84_16995</name>
</gene>
<dbReference type="InterPro" id="IPR018060">
    <property type="entry name" value="HTH_AraC"/>
</dbReference>
<accession>A0AA41Y6Q7</accession>
<dbReference type="GO" id="GO:0043565">
    <property type="term" value="F:sequence-specific DNA binding"/>
    <property type="evidence" value="ECO:0007669"/>
    <property type="project" value="InterPro"/>
</dbReference>
<protein>
    <submittedName>
        <fullName evidence="6">Helix-turn-helix transcriptional regulator</fullName>
    </submittedName>
</protein>
<proteinExistence type="predicted"/>
<dbReference type="Proteomes" id="UP001163821">
    <property type="component" value="Unassembled WGS sequence"/>
</dbReference>
<dbReference type="PRINTS" id="PR00032">
    <property type="entry name" value="HTHARAC"/>
</dbReference>
<dbReference type="PANTHER" id="PTHR43280">
    <property type="entry name" value="ARAC-FAMILY TRANSCRIPTIONAL REGULATOR"/>
    <property type="match status" value="1"/>
</dbReference>
<dbReference type="AlphaFoldDB" id="A0AA41Y6Q7"/>
<keyword evidence="1" id="KW-0805">Transcription regulation</keyword>
<evidence type="ECO:0000256" key="3">
    <source>
        <dbReference type="ARBA" id="ARBA00023163"/>
    </source>
</evidence>
<comment type="caution">
    <text evidence="6">The sequence shown here is derived from an EMBL/GenBank/DDBJ whole genome shotgun (WGS) entry which is preliminary data.</text>
</comment>
<evidence type="ECO:0000256" key="4">
    <source>
        <dbReference type="SAM" id="Phobius"/>
    </source>
</evidence>
<sequence>MNEKFIKKLTEIVEKNLANENLNVSDLAREMDMSHSNLHRKLKSSLNKTSSQFIREVRLNKAKELLMTDDCTVSEISYRVGFGSPSYFNKCFHEHFGYAPGKFKSLSENESTGSFRSNKFWGRNSTLIIWALIFAVLTILAAGIYFLIGV</sequence>
<keyword evidence="4" id="KW-1133">Transmembrane helix</keyword>
<keyword evidence="4" id="KW-0812">Transmembrane</keyword>
<evidence type="ECO:0000313" key="6">
    <source>
        <dbReference type="EMBL" id="MCW0484439.1"/>
    </source>
</evidence>
<dbReference type="SMART" id="SM00342">
    <property type="entry name" value="HTH_ARAC"/>
    <property type="match status" value="1"/>
</dbReference>
<dbReference type="GO" id="GO:0003700">
    <property type="term" value="F:DNA-binding transcription factor activity"/>
    <property type="evidence" value="ECO:0007669"/>
    <property type="project" value="InterPro"/>
</dbReference>
<feature type="transmembrane region" description="Helical" evidence="4">
    <location>
        <begin position="127"/>
        <end position="148"/>
    </location>
</feature>
<dbReference type="EMBL" id="JAPAAF010000037">
    <property type="protein sequence ID" value="MCW0484439.1"/>
    <property type="molecule type" value="Genomic_DNA"/>
</dbReference>
<evidence type="ECO:0000256" key="1">
    <source>
        <dbReference type="ARBA" id="ARBA00023015"/>
    </source>
</evidence>